<keyword evidence="4" id="KW-0028">Amino-acid biosynthesis</keyword>
<comment type="similarity">
    <text evidence="1">Belongs to the CarB family.</text>
</comment>
<keyword evidence="3 13" id="KW-0436">Ligase</keyword>
<dbReference type="SMART" id="SM01096">
    <property type="entry name" value="CPSase_L_D3"/>
    <property type="match status" value="1"/>
</dbReference>
<dbReference type="InterPro" id="IPR005479">
    <property type="entry name" value="CPAse_ATP-bd"/>
</dbReference>
<evidence type="ECO:0000313" key="13">
    <source>
        <dbReference type="EMBL" id="MFD1361486.1"/>
    </source>
</evidence>
<feature type="domain" description="ATP-grasp" evidence="12">
    <location>
        <begin position="133"/>
        <end position="327"/>
    </location>
</feature>
<keyword evidence="5" id="KW-0677">Repeat</keyword>
<evidence type="ECO:0000256" key="10">
    <source>
        <dbReference type="ARBA" id="ARBA00047359"/>
    </source>
</evidence>
<dbReference type="PANTHER" id="PTHR11405">
    <property type="entry name" value="CARBAMOYLTRANSFERASE FAMILY MEMBER"/>
    <property type="match status" value="1"/>
</dbReference>
<dbReference type="Gene3D" id="3.40.50.20">
    <property type="match status" value="2"/>
</dbReference>
<dbReference type="InterPro" id="IPR005480">
    <property type="entry name" value="CPSase_lsu_oligo"/>
</dbReference>
<dbReference type="SUPFAM" id="SSF52440">
    <property type="entry name" value="PreATP-grasp domain"/>
    <property type="match status" value="2"/>
</dbReference>
<keyword evidence="14" id="KW-1185">Reference proteome</keyword>
<dbReference type="NCBIfam" id="TIGR01369">
    <property type="entry name" value="CPSaseII_lrg"/>
    <property type="match status" value="1"/>
</dbReference>
<keyword evidence="8" id="KW-0665">Pyrimidine biosynthesis</keyword>
<evidence type="ECO:0000256" key="9">
    <source>
        <dbReference type="ARBA" id="ARBA00044063"/>
    </source>
</evidence>
<keyword evidence="2" id="KW-0055">Arginine biosynthesis</keyword>
<evidence type="ECO:0000256" key="5">
    <source>
        <dbReference type="ARBA" id="ARBA00022737"/>
    </source>
</evidence>
<organism evidence="13 14">
    <name type="scientific">Lentibacillus salinarum</name>
    <dbReference type="NCBI Taxonomy" id="446820"/>
    <lineage>
        <taxon>Bacteria</taxon>
        <taxon>Bacillati</taxon>
        <taxon>Bacillota</taxon>
        <taxon>Bacilli</taxon>
        <taxon>Bacillales</taxon>
        <taxon>Bacillaceae</taxon>
        <taxon>Lentibacillus</taxon>
    </lineage>
</organism>
<accession>A0ABW3ZSX2</accession>
<dbReference type="PROSITE" id="PS50975">
    <property type="entry name" value="ATP_GRASP"/>
    <property type="match status" value="2"/>
</dbReference>
<dbReference type="InterPro" id="IPR013815">
    <property type="entry name" value="ATP_grasp_subdomain_1"/>
</dbReference>
<dbReference type="Pfam" id="PF02787">
    <property type="entry name" value="CPSase_L_D3"/>
    <property type="match status" value="1"/>
</dbReference>
<dbReference type="NCBIfam" id="NF003671">
    <property type="entry name" value="PRK05294.1"/>
    <property type="match status" value="1"/>
</dbReference>
<dbReference type="EC" id="6.3.4.16" evidence="9"/>
<keyword evidence="7 11" id="KW-0067">ATP-binding</keyword>
<reference evidence="14" key="1">
    <citation type="journal article" date="2019" name="Int. J. Syst. Evol. Microbiol.">
        <title>The Global Catalogue of Microorganisms (GCM) 10K type strain sequencing project: providing services to taxonomists for standard genome sequencing and annotation.</title>
        <authorList>
            <consortium name="The Broad Institute Genomics Platform"/>
            <consortium name="The Broad Institute Genome Sequencing Center for Infectious Disease"/>
            <person name="Wu L."/>
            <person name="Ma J."/>
        </authorList>
    </citation>
    <scope>NUCLEOTIDE SEQUENCE [LARGE SCALE GENOMIC DNA]</scope>
    <source>
        <strain evidence="14">CCUG 54822</strain>
    </source>
</reference>
<comment type="caution">
    <text evidence="13">The sequence shown here is derived from an EMBL/GenBank/DDBJ whole genome shotgun (WGS) entry which is preliminary data.</text>
</comment>
<name>A0ABW3ZSX2_9BACI</name>
<dbReference type="PROSITE" id="PS00867">
    <property type="entry name" value="CPSASE_2"/>
    <property type="match status" value="2"/>
</dbReference>
<dbReference type="PROSITE" id="PS00866">
    <property type="entry name" value="CPSASE_1"/>
    <property type="match status" value="2"/>
</dbReference>
<sequence length="1079" mass="117054">MPKLQHIHKVLVIGSGPIIIGQAAEFDYSGTQACLALKEEGVEVILINNNPATIMTDQAIADHIYMEPLTRDSLTAIIKKEKPDGILPTLGGQTGLNMAISLAEAGVLEQYEVELLGTSLDTIQKGEDRDIFKSMMKSIGEPVPESLSVQSAEEALRFARTAGYPMIVRPAYTLGGAGGGTAENEQELATVVQRGLDASPVGQVLVEQSIKGWKEIELEVVRDQNDTCIIVCDMENIDPAGVHTGDSIVVAPCQTVNAHQYHMLRSVSFNVIRELGVIGGCNIQFALHPDSDEYVIIEVNPRVSRSSALASKATGYPIARVAAKIAMGYRLDELADPITGHKSASVEPALDYVAVKIPRWSFEKFGTADRTLGTQMKATGEVMALAKNFPAALNKAIRSLDIGTDHFPFMPDWTGEAIDTALTEATDERLFVIAEAVRRGYPLERIQELTGIDRFFLNEIASVLAMEHKVHGKSLETITCEEWHQAKTLGLSDKTLASLLDTDERAVQKKGGEINVQPSYQKVDTFASSHSADTGYFYSTWDGGDESTPLNGQKVVVLGSGPIRVGQGVEFDYCSVQAAMSLQGQGIKSVVINNNPETVSTDYNTADHLYFEPLTAEDVLNVMANEQADGVMIQFGGQTAVNLAEALYQAGVHVYGTSLPAINTAEDRDLFYQLLQQLKIPHIPGETVKDINQAICAAAEIGYPVLVRPSYVIGGSGMVVLRDETELVTYLNDLQRDMPDGNVFPLLIDRFIPGHEFEIDAVCDGEDVLIPGVFQHIERAGVHSGDSIAVFPAPDLTRAQKQLFETYTKAISAELNVKGMVNIQFVLSEDKQTLYVLEVNPRASRTVPIASKVTGVPLIDLAVQVQTGKPLEKQEWKAGLHEDIPYYVVKMPVFSSDKLPGADPYLGPEMQSTGEAIGIGSTVEKAMAKACGWTEGSLMNMNGNKPVYLSLGSQTDGLSENVLSILSELPASITADPETAEVLGAKGITVDQTFAISEACNVCLETGFEFVCDTQKRLAEDDHNRLRVSALTRNTPCFTSAETLMAFLYASIESQEAPVSINTYMDSIHGLNKKKEQVV</sequence>
<comment type="catalytic activity">
    <reaction evidence="10">
        <text>hydrogencarbonate + NH4(+) + 2 ATP = carbamoyl phosphate + 2 ADP + phosphate + 2 H(+)</text>
        <dbReference type="Rhea" id="RHEA:18029"/>
        <dbReference type="ChEBI" id="CHEBI:15378"/>
        <dbReference type="ChEBI" id="CHEBI:17544"/>
        <dbReference type="ChEBI" id="CHEBI:28938"/>
        <dbReference type="ChEBI" id="CHEBI:30616"/>
        <dbReference type="ChEBI" id="CHEBI:43474"/>
        <dbReference type="ChEBI" id="CHEBI:58228"/>
        <dbReference type="ChEBI" id="CHEBI:456216"/>
        <dbReference type="EC" id="6.3.4.16"/>
    </reaction>
</comment>
<evidence type="ECO:0000256" key="11">
    <source>
        <dbReference type="PROSITE-ProRule" id="PRU00409"/>
    </source>
</evidence>
<dbReference type="InterPro" id="IPR005483">
    <property type="entry name" value="CPSase_dom"/>
</dbReference>
<dbReference type="InterPro" id="IPR036897">
    <property type="entry name" value="CarbamoylP_synth_lsu_oligo_sf"/>
</dbReference>
<dbReference type="PRINTS" id="PR00098">
    <property type="entry name" value="CPSASE"/>
</dbReference>
<evidence type="ECO:0000256" key="4">
    <source>
        <dbReference type="ARBA" id="ARBA00022605"/>
    </source>
</evidence>
<evidence type="ECO:0000313" key="14">
    <source>
        <dbReference type="Proteomes" id="UP001597178"/>
    </source>
</evidence>
<dbReference type="SUPFAM" id="SSF48108">
    <property type="entry name" value="Carbamoyl phosphate synthetase, large subunit connection domain"/>
    <property type="match status" value="1"/>
</dbReference>
<dbReference type="InterPro" id="IPR058047">
    <property type="entry name" value="CPSase_preATP-grasp"/>
</dbReference>
<evidence type="ECO:0000256" key="6">
    <source>
        <dbReference type="ARBA" id="ARBA00022741"/>
    </source>
</evidence>
<dbReference type="InterPro" id="IPR011761">
    <property type="entry name" value="ATP-grasp"/>
</dbReference>
<dbReference type="PANTHER" id="PTHR11405:SF53">
    <property type="entry name" value="CARBAMOYL-PHOSPHATE SYNTHASE [AMMONIA], MITOCHONDRIAL"/>
    <property type="match status" value="1"/>
</dbReference>
<dbReference type="RefSeq" id="WP_382399096.1">
    <property type="nucleotide sequence ID" value="NZ_JBHTNH010000014.1"/>
</dbReference>
<dbReference type="Gene3D" id="3.30.470.20">
    <property type="entry name" value="ATP-grasp fold, B domain"/>
    <property type="match status" value="2"/>
</dbReference>
<evidence type="ECO:0000259" key="12">
    <source>
        <dbReference type="PROSITE" id="PS50975"/>
    </source>
</evidence>
<dbReference type="Gene3D" id="1.10.1030.10">
    <property type="entry name" value="Carbamoyl-phosphate synthetase, large subunit oligomerisation domain"/>
    <property type="match status" value="1"/>
</dbReference>
<evidence type="ECO:0000256" key="1">
    <source>
        <dbReference type="ARBA" id="ARBA00009799"/>
    </source>
</evidence>
<protein>
    <recommendedName>
        <fullName evidence="9">carbamoyl-phosphate synthase (ammonia)</fullName>
        <ecNumber evidence="9">6.3.4.16</ecNumber>
    </recommendedName>
</protein>
<dbReference type="SMART" id="SM01209">
    <property type="entry name" value="GARS_A"/>
    <property type="match status" value="1"/>
</dbReference>
<evidence type="ECO:0000256" key="2">
    <source>
        <dbReference type="ARBA" id="ARBA00022571"/>
    </source>
</evidence>
<dbReference type="Gene3D" id="3.30.1490.20">
    <property type="entry name" value="ATP-grasp fold, A domain"/>
    <property type="match status" value="1"/>
</dbReference>
<dbReference type="InterPro" id="IPR016185">
    <property type="entry name" value="PreATP-grasp_dom_sf"/>
</dbReference>
<dbReference type="SUPFAM" id="SSF56059">
    <property type="entry name" value="Glutathione synthetase ATP-binding domain-like"/>
    <property type="match status" value="2"/>
</dbReference>
<feature type="domain" description="ATP-grasp" evidence="12">
    <location>
        <begin position="672"/>
        <end position="867"/>
    </location>
</feature>
<evidence type="ECO:0000256" key="3">
    <source>
        <dbReference type="ARBA" id="ARBA00022598"/>
    </source>
</evidence>
<proteinExistence type="inferred from homology"/>
<dbReference type="EMBL" id="JBHTNH010000014">
    <property type="protein sequence ID" value="MFD1361486.1"/>
    <property type="molecule type" value="Genomic_DNA"/>
</dbReference>
<evidence type="ECO:0000256" key="8">
    <source>
        <dbReference type="ARBA" id="ARBA00022975"/>
    </source>
</evidence>
<dbReference type="GO" id="GO:0004088">
    <property type="term" value="F:carbamoyl-phosphate synthase (glutamine-hydrolyzing) activity"/>
    <property type="evidence" value="ECO:0007669"/>
    <property type="project" value="UniProtKB-EC"/>
</dbReference>
<dbReference type="Pfam" id="PF25596">
    <property type="entry name" value="CPSase_L_D1"/>
    <property type="match status" value="2"/>
</dbReference>
<dbReference type="InterPro" id="IPR006275">
    <property type="entry name" value="CPSase_lsu"/>
</dbReference>
<keyword evidence="6 11" id="KW-0547">Nucleotide-binding</keyword>
<gene>
    <name evidence="13" type="primary">carB</name>
    <name evidence="13" type="ORF">ACFQ4A_07440</name>
</gene>
<evidence type="ECO:0000256" key="7">
    <source>
        <dbReference type="ARBA" id="ARBA00022840"/>
    </source>
</evidence>
<dbReference type="NCBIfam" id="NF009455">
    <property type="entry name" value="PRK12815.1"/>
    <property type="match status" value="1"/>
</dbReference>
<dbReference type="Proteomes" id="UP001597178">
    <property type="component" value="Unassembled WGS sequence"/>
</dbReference>
<dbReference type="Pfam" id="PF02786">
    <property type="entry name" value="CPSase_L_D2"/>
    <property type="match status" value="2"/>
</dbReference>